<name>A0A4P6E2F5_9BIFI</name>
<dbReference type="KEGG" id="bgx:ESN35_02255"/>
<evidence type="ECO:0000256" key="2">
    <source>
        <dbReference type="SAM" id="SignalP"/>
    </source>
</evidence>
<dbReference type="Proteomes" id="UP000293589">
    <property type="component" value="Chromosome"/>
</dbReference>
<feature type="region of interest" description="Disordered" evidence="1">
    <location>
        <begin position="30"/>
        <end position="49"/>
    </location>
</feature>
<feature type="chain" id="PRO_5038426435" description="Lipoprotein" evidence="2">
    <location>
        <begin position="24"/>
        <end position="178"/>
    </location>
</feature>
<dbReference type="AlphaFoldDB" id="A0A4P6E2F5"/>
<reference evidence="3 4" key="1">
    <citation type="submission" date="2019-01" db="EMBL/GenBank/DDBJ databases">
        <title>Complete genome sequence of Bifidobacterium gallinarum CACC 514.</title>
        <authorList>
            <person name="Jung M."/>
        </authorList>
    </citation>
    <scope>NUCLEOTIDE SEQUENCE [LARGE SCALE GENOMIC DNA]</scope>
    <source>
        <strain evidence="3 4">CACC 514</strain>
    </source>
</reference>
<evidence type="ECO:0008006" key="5">
    <source>
        <dbReference type="Google" id="ProtNLM"/>
    </source>
</evidence>
<proteinExistence type="predicted"/>
<protein>
    <recommendedName>
        <fullName evidence="5">Lipoprotein</fullName>
    </recommendedName>
</protein>
<evidence type="ECO:0000256" key="1">
    <source>
        <dbReference type="SAM" id="MobiDB-lite"/>
    </source>
</evidence>
<evidence type="ECO:0000313" key="3">
    <source>
        <dbReference type="EMBL" id="QAY32389.1"/>
    </source>
</evidence>
<dbReference type="PROSITE" id="PS51257">
    <property type="entry name" value="PROKAR_LIPOPROTEIN"/>
    <property type="match status" value="1"/>
</dbReference>
<dbReference type="RefSeq" id="WP_129236906.1">
    <property type="nucleotide sequence ID" value="NZ_CP035464.1"/>
</dbReference>
<accession>A0A4P6E2F5</accession>
<evidence type="ECO:0000313" key="4">
    <source>
        <dbReference type="Proteomes" id="UP000293589"/>
    </source>
</evidence>
<sequence>MKRTKAIGVAIAILICATCTLSACSTDTTQAQADDGTSSSHGQTNGSTSTEFSRVKLYETLDDLAADSSLIVIGTAEAVEVTHDIDGLTPFSVFNVAVSEVLKGDVAVGDTVVMRQTGGEGDPGVLEDGQTALLYLTPTGLDGELASQYYPVGVTAGVYVLDGDVAALSADNDPAPQP</sequence>
<dbReference type="EMBL" id="CP035464">
    <property type="protein sequence ID" value="QAY32389.1"/>
    <property type="molecule type" value="Genomic_DNA"/>
</dbReference>
<gene>
    <name evidence="3" type="ORF">ESN35_02255</name>
</gene>
<keyword evidence="2" id="KW-0732">Signal</keyword>
<organism evidence="3 4">
    <name type="scientific">Bifidobacterium pullorum subsp. gallinarum</name>
    <dbReference type="NCBI Taxonomy" id="78344"/>
    <lineage>
        <taxon>Bacteria</taxon>
        <taxon>Bacillati</taxon>
        <taxon>Actinomycetota</taxon>
        <taxon>Actinomycetes</taxon>
        <taxon>Bifidobacteriales</taxon>
        <taxon>Bifidobacteriaceae</taxon>
        <taxon>Bifidobacterium</taxon>
    </lineage>
</organism>
<feature type="compositionally biased region" description="Polar residues" evidence="1">
    <location>
        <begin position="36"/>
        <end position="49"/>
    </location>
</feature>
<feature type="signal peptide" evidence="2">
    <location>
        <begin position="1"/>
        <end position="23"/>
    </location>
</feature>